<evidence type="ECO:0000313" key="2">
    <source>
        <dbReference type="EMBL" id="KAL1130757.1"/>
    </source>
</evidence>
<dbReference type="Proteomes" id="UP001558652">
    <property type="component" value="Unassembled WGS sequence"/>
</dbReference>
<dbReference type="EMBL" id="JBFDAA010000007">
    <property type="protein sequence ID" value="KAL1130757.1"/>
    <property type="molecule type" value="Genomic_DNA"/>
</dbReference>
<evidence type="ECO:0000256" key="1">
    <source>
        <dbReference type="SAM" id="MobiDB-lite"/>
    </source>
</evidence>
<evidence type="ECO:0000313" key="3">
    <source>
        <dbReference type="Proteomes" id="UP001558652"/>
    </source>
</evidence>
<comment type="caution">
    <text evidence="2">The sequence shown here is derived from an EMBL/GenBank/DDBJ whole genome shotgun (WGS) entry which is preliminary data.</text>
</comment>
<protein>
    <submittedName>
        <fullName evidence="2">Uncharacterized protein</fullName>
    </submittedName>
</protein>
<reference evidence="2 3" key="1">
    <citation type="submission" date="2024-07" db="EMBL/GenBank/DDBJ databases">
        <title>Chromosome-level genome assembly of the water stick insect Ranatra chinensis (Heteroptera: Nepidae).</title>
        <authorList>
            <person name="Liu X."/>
        </authorList>
    </citation>
    <scope>NUCLEOTIDE SEQUENCE [LARGE SCALE GENOMIC DNA]</scope>
    <source>
        <strain evidence="2">Cailab_2021Rc</strain>
        <tissue evidence="2">Muscle</tissue>
    </source>
</reference>
<sequence>MFEKNKKSCVICDCWVALRSGCEVYNGVNLCVRHNPIKMGLINTQERSSGMATQWEQLISSTMTPTTAVAVKLAVTPEEEEGGPVGVVGEVEGGHGVGGGVGTRRRTGLLARIARHWPSLAKIRRAANSEQGSPLFR</sequence>
<feature type="region of interest" description="Disordered" evidence="1">
    <location>
        <begin position="81"/>
        <end position="100"/>
    </location>
</feature>
<dbReference type="AlphaFoldDB" id="A0ABD0YHR1"/>
<organism evidence="2 3">
    <name type="scientific">Ranatra chinensis</name>
    <dbReference type="NCBI Taxonomy" id="642074"/>
    <lineage>
        <taxon>Eukaryota</taxon>
        <taxon>Metazoa</taxon>
        <taxon>Ecdysozoa</taxon>
        <taxon>Arthropoda</taxon>
        <taxon>Hexapoda</taxon>
        <taxon>Insecta</taxon>
        <taxon>Pterygota</taxon>
        <taxon>Neoptera</taxon>
        <taxon>Paraneoptera</taxon>
        <taxon>Hemiptera</taxon>
        <taxon>Heteroptera</taxon>
        <taxon>Panheteroptera</taxon>
        <taxon>Nepomorpha</taxon>
        <taxon>Nepidae</taxon>
        <taxon>Ranatrinae</taxon>
        <taxon>Ranatra</taxon>
    </lineage>
</organism>
<name>A0ABD0YHR1_9HEMI</name>
<accession>A0ABD0YHR1</accession>
<gene>
    <name evidence="2" type="ORF">AAG570_011998</name>
</gene>
<proteinExistence type="predicted"/>
<keyword evidence="3" id="KW-1185">Reference proteome</keyword>